<evidence type="ECO:0000256" key="16">
    <source>
        <dbReference type="PROSITE-ProRule" id="PRU10141"/>
    </source>
</evidence>
<evidence type="ECO:0000256" key="2">
    <source>
        <dbReference type="ARBA" id="ARBA00006692"/>
    </source>
</evidence>
<comment type="catalytic activity">
    <reaction evidence="13">
        <text>L-seryl-[protein] + ATP = O-phospho-L-seryl-[protein] + ADP + H(+)</text>
        <dbReference type="Rhea" id="RHEA:17989"/>
        <dbReference type="Rhea" id="RHEA-COMP:9863"/>
        <dbReference type="Rhea" id="RHEA-COMP:11604"/>
        <dbReference type="ChEBI" id="CHEBI:15378"/>
        <dbReference type="ChEBI" id="CHEBI:29999"/>
        <dbReference type="ChEBI" id="CHEBI:30616"/>
        <dbReference type="ChEBI" id="CHEBI:83421"/>
        <dbReference type="ChEBI" id="CHEBI:456216"/>
        <dbReference type="EC" id="2.7.11.1"/>
    </reaction>
</comment>
<dbReference type="AlphaFoldDB" id="A0AAV3ZNC2"/>
<dbReference type="GO" id="GO:0035556">
    <property type="term" value="P:intracellular signal transduction"/>
    <property type="evidence" value="ECO:0007669"/>
    <property type="project" value="TreeGrafter"/>
</dbReference>
<dbReference type="SMART" id="SM00220">
    <property type="entry name" value="S_TKc"/>
    <property type="match status" value="1"/>
</dbReference>
<evidence type="ECO:0000256" key="8">
    <source>
        <dbReference type="ARBA" id="ARBA00022741"/>
    </source>
</evidence>
<dbReference type="FunFam" id="1.10.510.10:FF:000346">
    <property type="entry name" value="Serine/threonine-protein kinase NIM1"/>
    <property type="match status" value="1"/>
</dbReference>
<evidence type="ECO:0000256" key="6">
    <source>
        <dbReference type="ARBA" id="ARBA00022679"/>
    </source>
</evidence>
<organism evidence="20 21">
    <name type="scientific">Plakobranchus ocellatus</name>
    <dbReference type="NCBI Taxonomy" id="259542"/>
    <lineage>
        <taxon>Eukaryota</taxon>
        <taxon>Metazoa</taxon>
        <taxon>Spiralia</taxon>
        <taxon>Lophotrochozoa</taxon>
        <taxon>Mollusca</taxon>
        <taxon>Gastropoda</taxon>
        <taxon>Heterobranchia</taxon>
        <taxon>Euthyneura</taxon>
        <taxon>Panpulmonata</taxon>
        <taxon>Sacoglossa</taxon>
        <taxon>Placobranchoidea</taxon>
        <taxon>Plakobranchidae</taxon>
        <taxon>Plakobranchus</taxon>
    </lineage>
</organism>
<reference evidence="20 21" key="1">
    <citation type="journal article" date="2021" name="Elife">
        <title>Chloroplast acquisition without the gene transfer in kleptoplastic sea slugs, Plakobranchus ocellatus.</title>
        <authorList>
            <person name="Maeda T."/>
            <person name="Takahashi S."/>
            <person name="Yoshida T."/>
            <person name="Shimamura S."/>
            <person name="Takaki Y."/>
            <person name="Nagai Y."/>
            <person name="Toyoda A."/>
            <person name="Suzuki Y."/>
            <person name="Arimoto A."/>
            <person name="Ishii H."/>
            <person name="Satoh N."/>
            <person name="Nishiyama T."/>
            <person name="Hasebe M."/>
            <person name="Maruyama T."/>
            <person name="Minagawa J."/>
            <person name="Obokata J."/>
            <person name="Shigenobu S."/>
        </authorList>
    </citation>
    <scope>NUCLEOTIDE SEQUENCE [LARGE SCALE GENOMIC DNA]</scope>
</reference>
<evidence type="ECO:0000256" key="5">
    <source>
        <dbReference type="ARBA" id="ARBA00022553"/>
    </source>
</evidence>
<feature type="region of interest" description="Disordered" evidence="17">
    <location>
        <begin position="578"/>
        <end position="606"/>
    </location>
</feature>
<evidence type="ECO:0000256" key="9">
    <source>
        <dbReference type="ARBA" id="ARBA00022777"/>
    </source>
</evidence>
<evidence type="ECO:0000256" key="11">
    <source>
        <dbReference type="ARBA" id="ARBA00022842"/>
    </source>
</evidence>
<dbReference type="FunFam" id="3.30.200.20:FF:000003">
    <property type="entry name" value="Non-specific serine/threonine protein kinase"/>
    <property type="match status" value="1"/>
</dbReference>
<dbReference type="InterPro" id="IPR000719">
    <property type="entry name" value="Prot_kinase_dom"/>
</dbReference>
<dbReference type="GO" id="GO:0005524">
    <property type="term" value="F:ATP binding"/>
    <property type="evidence" value="ECO:0007669"/>
    <property type="project" value="UniProtKB-UniRule"/>
</dbReference>
<evidence type="ECO:0000259" key="19">
    <source>
        <dbReference type="PROSITE" id="PS50011"/>
    </source>
</evidence>
<dbReference type="InterPro" id="IPR011009">
    <property type="entry name" value="Kinase-like_dom_sf"/>
</dbReference>
<evidence type="ECO:0000256" key="3">
    <source>
        <dbReference type="ARBA" id="ARBA00012513"/>
    </source>
</evidence>
<dbReference type="GO" id="GO:0046872">
    <property type="term" value="F:metal ion binding"/>
    <property type="evidence" value="ECO:0007669"/>
    <property type="project" value="UniProtKB-KW"/>
</dbReference>
<dbReference type="InterPro" id="IPR008271">
    <property type="entry name" value="Ser/Thr_kinase_AS"/>
</dbReference>
<dbReference type="PROSITE" id="PS00108">
    <property type="entry name" value="PROTEIN_KINASE_ST"/>
    <property type="match status" value="1"/>
</dbReference>
<dbReference type="InterPro" id="IPR017441">
    <property type="entry name" value="Protein_kinase_ATP_BS"/>
</dbReference>
<feature type="region of interest" description="Disordered" evidence="17">
    <location>
        <begin position="27"/>
        <end position="187"/>
    </location>
</feature>
<evidence type="ECO:0000256" key="14">
    <source>
        <dbReference type="ARBA" id="ARBA00069491"/>
    </source>
</evidence>
<accession>A0AAV3ZNC2</accession>
<keyword evidence="21" id="KW-1185">Reference proteome</keyword>
<dbReference type="PANTHER" id="PTHR24346">
    <property type="entry name" value="MAP/MICROTUBULE AFFINITY-REGULATING KINASE"/>
    <property type="match status" value="1"/>
</dbReference>
<dbReference type="GO" id="GO:0005737">
    <property type="term" value="C:cytoplasm"/>
    <property type="evidence" value="ECO:0007669"/>
    <property type="project" value="TreeGrafter"/>
</dbReference>
<feature type="binding site" evidence="16">
    <location>
        <position position="246"/>
    </location>
    <ligand>
        <name>ATP</name>
        <dbReference type="ChEBI" id="CHEBI:30616"/>
    </ligand>
</feature>
<dbReference type="PROSITE" id="PS50011">
    <property type="entry name" value="PROTEIN_KINASE_DOM"/>
    <property type="match status" value="1"/>
</dbReference>
<comment type="caution">
    <text evidence="20">The sequence shown here is derived from an EMBL/GenBank/DDBJ whole genome shotgun (WGS) entry which is preliminary data.</text>
</comment>
<dbReference type="EC" id="2.7.11.1" evidence="3"/>
<keyword evidence="10 16" id="KW-0067">ATP-binding</keyword>
<dbReference type="EMBL" id="BLXT01002699">
    <property type="protein sequence ID" value="GFN96706.1"/>
    <property type="molecule type" value="Genomic_DNA"/>
</dbReference>
<feature type="transmembrane region" description="Helical" evidence="18">
    <location>
        <begin position="390"/>
        <end position="414"/>
    </location>
</feature>
<comment type="similarity">
    <text evidence="2">Belongs to the protein kinase superfamily. CAMK Ser/Thr protein kinase family.</text>
</comment>
<keyword evidence="9 20" id="KW-0418">Kinase</keyword>
<evidence type="ECO:0000313" key="21">
    <source>
        <dbReference type="Proteomes" id="UP000735302"/>
    </source>
</evidence>
<feature type="compositionally biased region" description="Basic and acidic residues" evidence="17">
    <location>
        <begin position="27"/>
        <end position="58"/>
    </location>
</feature>
<protein>
    <recommendedName>
        <fullName evidence="14">Serine/threonine-protein kinase NIM1</fullName>
        <ecNumber evidence="3">2.7.11.1</ecNumber>
    </recommendedName>
    <alternativeName>
        <fullName evidence="15">NIM1 serine/threonine-protein kinase</fullName>
    </alternativeName>
</protein>
<keyword evidence="18" id="KW-0812">Transmembrane</keyword>
<keyword evidence="4" id="KW-0723">Serine/threonine-protein kinase</keyword>
<evidence type="ECO:0000256" key="17">
    <source>
        <dbReference type="SAM" id="MobiDB-lite"/>
    </source>
</evidence>
<feature type="compositionally biased region" description="Low complexity" evidence="17">
    <location>
        <begin position="68"/>
        <end position="113"/>
    </location>
</feature>
<keyword evidence="18" id="KW-0472">Membrane</keyword>
<evidence type="ECO:0000256" key="4">
    <source>
        <dbReference type="ARBA" id="ARBA00022527"/>
    </source>
</evidence>
<dbReference type="Gene3D" id="1.10.510.10">
    <property type="entry name" value="Transferase(Phosphotransferase) domain 1"/>
    <property type="match status" value="1"/>
</dbReference>
<keyword evidence="8 16" id="KW-0547">Nucleotide-binding</keyword>
<dbReference type="Pfam" id="PF00069">
    <property type="entry name" value="Pkinase"/>
    <property type="match status" value="1"/>
</dbReference>
<feature type="compositionally biased region" description="Polar residues" evidence="17">
    <location>
        <begin position="586"/>
        <end position="606"/>
    </location>
</feature>
<keyword evidence="5" id="KW-0597">Phosphoprotein</keyword>
<feature type="domain" description="Protein kinase" evidence="19">
    <location>
        <begin position="217"/>
        <end position="468"/>
    </location>
</feature>
<evidence type="ECO:0000256" key="12">
    <source>
        <dbReference type="ARBA" id="ARBA00047899"/>
    </source>
</evidence>
<dbReference type="PROSITE" id="PS00107">
    <property type="entry name" value="PROTEIN_KINASE_ATP"/>
    <property type="match status" value="1"/>
</dbReference>
<comment type="catalytic activity">
    <reaction evidence="12">
        <text>L-threonyl-[protein] + ATP = O-phospho-L-threonyl-[protein] + ADP + H(+)</text>
        <dbReference type="Rhea" id="RHEA:46608"/>
        <dbReference type="Rhea" id="RHEA-COMP:11060"/>
        <dbReference type="Rhea" id="RHEA-COMP:11605"/>
        <dbReference type="ChEBI" id="CHEBI:15378"/>
        <dbReference type="ChEBI" id="CHEBI:30013"/>
        <dbReference type="ChEBI" id="CHEBI:30616"/>
        <dbReference type="ChEBI" id="CHEBI:61977"/>
        <dbReference type="ChEBI" id="CHEBI:456216"/>
        <dbReference type="EC" id="2.7.11.1"/>
    </reaction>
</comment>
<dbReference type="SUPFAM" id="SSF56112">
    <property type="entry name" value="Protein kinase-like (PK-like)"/>
    <property type="match status" value="1"/>
</dbReference>
<name>A0AAV3ZNC2_9GAST</name>
<evidence type="ECO:0000256" key="18">
    <source>
        <dbReference type="SAM" id="Phobius"/>
    </source>
</evidence>
<dbReference type="GO" id="GO:0000226">
    <property type="term" value="P:microtubule cytoskeleton organization"/>
    <property type="evidence" value="ECO:0007669"/>
    <property type="project" value="TreeGrafter"/>
</dbReference>
<keyword evidence="7" id="KW-0479">Metal-binding</keyword>
<sequence length="606" mass="67634">MRETHSGEEESVYLRGSLKEQHLYQHEHNDQPQHQQQHDSSHHHIKQGTEEGQSDRCDNNNSNKGDNSAVASTTMAVTSATTGGSTVTSPADSTINSFTNRNNNNQQQLQQQYHHYHHSHSVPHSQSFSNGTPLSATAGERTFQPLSARDGREGGRRPPTPPGSRLLHRSSTEPSVSEHDSGGYPVRVTPYERLSSDLANDPRIMKEITLGRRIAFYRIRGEIGTGNFSQVKLGIHVLTKEKVAIKILDKTKLDQKTQRLLSREITSMERLHHPNVIRLYEVVETLAKLHIIMEYAGGGELFTKISNEGRLPEDEAKCLFAQLVAAVDHIHENNIIHRDLKAENVFYASPRWIKIGDFGFSTVARIGETLNTFCGSPPYAAPELFKDEHYYGVFVDVWALGILLYFMVTGLMPFRAETVAKLKKCILDGSYTVPSYVSDSCVFLIRSILKHIPQDRFTIAEIKRSEWLEGQEFPGALDAYKLNPSADTRDINGEEREARSILENLGIKEDHFRQSSIKDSRSSITGTYRIVLHRVQKKTAGLPDAAQGAMGMSGSVGGSYDSPEVTGREAAYSMTAVERRRGKRVTPNSNARSVGSKPQSKTCNIL</sequence>
<comment type="cofactor">
    <cofactor evidence="1">
        <name>Mg(2+)</name>
        <dbReference type="ChEBI" id="CHEBI:18420"/>
    </cofactor>
</comment>
<dbReference type="Proteomes" id="UP000735302">
    <property type="component" value="Unassembled WGS sequence"/>
</dbReference>
<dbReference type="CDD" id="cd14075">
    <property type="entry name" value="STKc_NIM1"/>
    <property type="match status" value="1"/>
</dbReference>
<evidence type="ECO:0000256" key="15">
    <source>
        <dbReference type="ARBA" id="ARBA00080118"/>
    </source>
</evidence>
<keyword evidence="11" id="KW-0460">Magnesium</keyword>
<dbReference type="InterPro" id="IPR049571">
    <property type="entry name" value="NIM1K_STKc"/>
</dbReference>
<evidence type="ECO:0000313" key="20">
    <source>
        <dbReference type="EMBL" id="GFN96706.1"/>
    </source>
</evidence>
<dbReference type="PANTHER" id="PTHR24346:SF49">
    <property type="entry name" value="NIM1 SERINE_THREONINE PROTEIN KINASE"/>
    <property type="match status" value="1"/>
</dbReference>
<evidence type="ECO:0000256" key="10">
    <source>
        <dbReference type="ARBA" id="ARBA00022840"/>
    </source>
</evidence>
<proteinExistence type="inferred from homology"/>
<gene>
    <name evidence="20" type="ORF">PoB_002321200</name>
</gene>
<evidence type="ECO:0000256" key="7">
    <source>
        <dbReference type="ARBA" id="ARBA00022723"/>
    </source>
</evidence>
<keyword evidence="6" id="KW-0808">Transferase</keyword>
<keyword evidence="18" id="KW-1133">Transmembrane helix</keyword>
<dbReference type="GO" id="GO:0050321">
    <property type="term" value="F:tau-protein kinase activity"/>
    <property type="evidence" value="ECO:0007669"/>
    <property type="project" value="TreeGrafter"/>
</dbReference>
<evidence type="ECO:0000256" key="1">
    <source>
        <dbReference type="ARBA" id="ARBA00001946"/>
    </source>
</evidence>
<evidence type="ECO:0000256" key="13">
    <source>
        <dbReference type="ARBA" id="ARBA00048679"/>
    </source>
</evidence>